<keyword evidence="1" id="KW-0862">Zinc</keyword>
<dbReference type="InterPro" id="IPR013087">
    <property type="entry name" value="Znf_C2H2_type"/>
</dbReference>
<feature type="region of interest" description="Disordered" evidence="2">
    <location>
        <begin position="1"/>
        <end position="71"/>
    </location>
</feature>
<comment type="caution">
    <text evidence="4">The sequence shown here is derived from an EMBL/GenBank/DDBJ whole genome shotgun (WGS) entry which is preliminary data.</text>
</comment>
<feature type="compositionally biased region" description="Basic residues" evidence="2">
    <location>
        <begin position="422"/>
        <end position="442"/>
    </location>
</feature>
<feature type="region of interest" description="Disordered" evidence="2">
    <location>
        <begin position="359"/>
        <end position="386"/>
    </location>
</feature>
<feature type="domain" description="C2H2-type" evidence="3">
    <location>
        <begin position="152"/>
        <end position="184"/>
    </location>
</feature>
<feature type="region of interest" description="Disordered" evidence="2">
    <location>
        <begin position="418"/>
        <end position="442"/>
    </location>
</feature>
<dbReference type="GO" id="GO:0008270">
    <property type="term" value="F:zinc ion binding"/>
    <property type="evidence" value="ECO:0007669"/>
    <property type="project" value="UniProtKB-KW"/>
</dbReference>
<evidence type="ECO:0000256" key="1">
    <source>
        <dbReference type="PROSITE-ProRule" id="PRU00042"/>
    </source>
</evidence>
<feature type="compositionally biased region" description="Acidic residues" evidence="2">
    <location>
        <begin position="235"/>
        <end position="261"/>
    </location>
</feature>
<keyword evidence="5" id="KW-1185">Reference proteome</keyword>
<evidence type="ECO:0000313" key="5">
    <source>
        <dbReference type="Proteomes" id="UP000807469"/>
    </source>
</evidence>
<feature type="region of interest" description="Disordered" evidence="2">
    <location>
        <begin position="216"/>
        <end position="284"/>
    </location>
</feature>
<dbReference type="EMBL" id="MU155239">
    <property type="protein sequence ID" value="KAF9478260.1"/>
    <property type="molecule type" value="Genomic_DNA"/>
</dbReference>
<evidence type="ECO:0000256" key="2">
    <source>
        <dbReference type="SAM" id="MobiDB-lite"/>
    </source>
</evidence>
<evidence type="ECO:0000313" key="4">
    <source>
        <dbReference type="EMBL" id="KAF9478260.1"/>
    </source>
</evidence>
<dbReference type="PANTHER" id="PTHR21354">
    <property type="entry name" value="ZINC FINGER PROTEIN 511"/>
    <property type="match status" value="1"/>
</dbReference>
<dbReference type="AlphaFoldDB" id="A0A9P5Z0X9"/>
<keyword evidence="1" id="KW-0863">Zinc-finger</keyword>
<reference evidence="4" key="1">
    <citation type="submission" date="2020-11" db="EMBL/GenBank/DDBJ databases">
        <authorList>
            <consortium name="DOE Joint Genome Institute"/>
            <person name="Ahrendt S."/>
            <person name="Riley R."/>
            <person name="Andreopoulos W."/>
            <person name="Labutti K."/>
            <person name="Pangilinan J."/>
            <person name="Ruiz-Duenas F.J."/>
            <person name="Barrasa J.M."/>
            <person name="Sanchez-Garcia M."/>
            <person name="Camarero S."/>
            <person name="Miyauchi S."/>
            <person name="Serrano A."/>
            <person name="Linde D."/>
            <person name="Babiker R."/>
            <person name="Drula E."/>
            <person name="Ayuso-Fernandez I."/>
            <person name="Pacheco R."/>
            <person name="Padilla G."/>
            <person name="Ferreira P."/>
            <person name="Barriuso J."/>
            <person name="Kellner H."/>
            <person name="Castanera R."/>
            <person name="Alfaro M."/>
            <person name="Ramirez L."/>
            <person name="Pisabarro A.G."/>
            <person name="Kuo A."/>
            <person name="Tritt A."/>
            <person name="Lipzen A."/>
            <person name="He G."/>
            <person name="Yan M."/>
            <person name="Ng V."/>
            <person name="Cullen D."/>
            <person name="Martin F."/>
            <person name="Rosso M.-N."/>
            <person name="Henrissat B."/>
            <person name="Hibbett D."/>
            <person name="Martinez A.T."/>
            <person name="Grigoriev I.V."/>
        </authorList>
    </citation>
    <scope>NUCLEOTIDE SEQUENCE</scope>
    <source>
        <strain evidence="4">CIRM-BRFM 674</strain>
    </source>
</reference>
<dbReference type="InterPro" id="IPR039258">
    <property type="entry name" value="ZNF511"/>
</dbReference>
<feature type="compositionally biased region" description="Acidic residues" evidence="2">
    <location>
        <begin position="268"/>
        <end position="281"/>
    </location>
</feature>
<protein>
    <recommendedName>
        <fullName evidence="3">C2H2-type domain-containing protein</fullName>
    </recommendedName>
</protein>
<organism evidence="4 5">
    <name type="scientific">Pholiota conissans</name>
    <dbReference type="NCBI Taxonomy" id="109636"/>
    <lineage>
        <taxon>Eukaryota</taxon>
        <taxon>Fungi</taxon>
        <taxon>Dikarya</taxon>
        <taxon>Basidiomycota</taxon>
        <taxon>Agaricomycotina</taxon>
        <taxon>Agaricomycetes</taxon>
        <taxon>Agaricomycetidae</taxon>
        <taxon>Agaricales</taxon>
        <taxon>Agaricineae</taxon>
        <taxon>Strophariaceae</taxon>
        <taxon>Pholiota</taxon>
    </lineage>
</organism>
<keyword evidence="1" id="KW-0479">Metal-binding</keyword>
<sequence length="442" mass="47140">MATTSAKRPRAPSSPSSSLLASSSGSGDPPHKASRIIPSSSDFSDVLSTSTSSDGTVKGSSSSSPVVGSANANANNAKAPLLCNLPPTCHRQPTPIANTTELERHYAKYHAHVCEERGCGCVFPEARLLDLHQTECHDTLAQIRMERGEKIFQCHIPAPTCGRNFLTPKARRLHLIQAHSYPKEYFFAVTNKGIGGLLKRWGEGASMVRKEWKAREGAPAGNLDADMKRYREEESDRMDEDDEDDEEEETEEEEEEEEVNEEPNAPFVEEDDEEEKEDAIDLEATPRMLPARTVGITSPQSLISTPKQKHAHPHPHTTTTKGADANVDVAGLVHSLDSLSLVPDSIRFGRGGKASGFAHGRGGIGHASRGGRGRGGGGGALRGRGRGGEVVGATPYLGQNIAALASGPHGAENPALLARGVARGRARGSRGRVRGPGRGRGL</sequence>
<dbReference type="PROSITE" id="PS00028">
    <property type="entry name" value="ZINC_FINGER_C2H2_1"/>
    <property type="match status" value="1"/>
</dbReference>
<evidence type="ECO:0000259" key="3">
    <source>
        <dbReference type="PROSITE" id="PS50157"/>
    </source>
</evidence>
<feature type="compositionally biased region" description="Low complexity" evidence="2">
    <location>
        <begin position="11"/>
        <end position="27"/>
    </location>
</feature>
<feature type="compositionally biased region" description="Basic and acidic residues" evidence="2">
    <location>
        <begin position="225"/>
        <end position="234"/>
    </location>
</feature>
<accession>A0A9P5Z0X9</accession>
<feature type="compositionally biased region" description="Low complexity" evidence="2">
    <location>
        <begin position="39"/>
        <end position="71"/>
    </location>
</feature>
<gene>
    <name evidence="4" type="ORF">BDN70DRAFT_880224</name>
</gene>
<feature type="region of interest" description="Disordered" evidence="2">
    <location>
        <begin position="303"/>
        <end position="322"/>
    </location>
</feature>
<dbReference type="Proteomes" id="UP000807469">
    <property type="component" value="Unassembled WGS sequence"/>
</dbReference>
<dbReference type="OrthoDB" id="18440at2759"/>
<dbReference type="PANTHER" id="PTHR21354:SF0">
    <property type="entry name" value="ZINC FINGER PROTEIN 511"/>
    <property type="match status" value="1"/>
</dbReference>
<dbReference type="PROSITE" id="PS50157">
    <property type="entry name" value="ZINC_FINGER_C2H2_2"/>
    <property type="match status" value="1"/>
</dbReference>
<proteinExistence type="predicted"/>
<name>A0A9P5Z0X9_9AGAR</name>
<feature type="compositionally biased region" description="Gly residues" evidence="2">
    <location>
        <begin position="359"/>
        <end position="382"/>
    </location>
</feature>